<dbReference type="EMBL" id="CH480832">
    <property type="protein sequence ID" value="EDW46205.1"/>
    <property type="molecule type" value="Genomic_DNA"/>
</dbReference>
<sequence length="162" mass="18890">MKIFEEIGNQFCRVVRNNLNIPLSVCETRSVWKFSSSHEAMVFFCTLGFGILGVILHFIDFMNLFFGAMRLGPIRILTNKNFLMLTAWLLVIYAMVFIKPCFIYPFLVLSGIILAIDLFVLVLDIVRRVRISLDRKVTIWNMMLNLCFVVYVQAILNNQDYF</sequence>
<evidence type="ECO:0000313" key="2">
    <source>
        <dbReference type="EMBL" id="EDW46205.1"/>
    </source>
</evidence>
<evidence type="ECO:0000313" key="3">
    <source>
        <dbReference type="EMBL" id="EDW46206.1"/>
    </source>
</evidence>
<dbReference type="GeneID" id="6618011"/>
<keyword evidence="1" id="KW-1133">Transmembrane helix</keyword>
<feature type="transmembrane region" description="Helical" evidence="1">
    <location>
        <begin position="138"/>
        <end position="156"/>
    </location>
</feature>
<feature type="transmembrane region" description="Helical" evidence="1">
    <location>
        <begin position="82"/>
        <end position="98"/>
    </location>
</feature>
<reference evidence="2" key="2">
    <citation type="submission" date="2008-06" db="EMBL/GenBank/DDBJ databases">
        <authorList>
            <consortium name="FlyBase"/>
        </authorList>
    </citation>
    <scope>NUCLEOTIDE SEQUENCE</scope>
    <source>
        <strain evidence="2">Rob3c</strain>
    </source>
</reference>
<accession>B4IEV1</accession>
<feature type="transmembrane region" description="Helical" evidence="1">
    <location>
        <begin position="104"/>
        <end position="126"/>
    </location>
</feature>
<dbReference type="KEGG" id="dse:6618011"/>
<dbReference type="GeneID" id="6618012"/>
<keyword evidence="1" id="KW-0472">Membrane</keyword>
<name>B4IEV1_DROSE</name>
<organism evidence="5">
    <name type="scientific">Drosophila sechellia</name>
    <name type="common">Fruit fly</name>
    <dbReference type="NCBI Taxonomy" id="7238"/>
    <lineage>
        <taxon>Eukaryota</taxon>
        <taxon>Metazoa</taxon>
        <taxon>Ecdysozoa</taxon>
        <taxon>Arthropoda</taxon>
        <taxon>Hexapoda</taxon>
        <taxon>Insecta</taxon>
        <taxon>Pterygota</taxon>
        <taxon>Neoptera</taxon>
        <taxon>Endopterygota</taxon>
        <taxon>Diptera</taxon>
        <taxon>Brachycera</taxon>
        <taxon>Muscomorpha</taxon>
        <taxon>Ephydroidea</taxon>
        <taxon>Drosophilidae</taxon>
        <taxon>Drosophila</taxon>
        <taxon>Sophophora</taxon>
    </lineage>
</organism>
<keyword evidence="5" id="KW-1185">Reference proteome</keyword>
<dbReference type="EMBL" id="CH480832">
    <property type="protein sequence ID" value="EDW46207.1"/>
    <property type="molecule type" value="Genomic_DNA"/>
</dbReference>
<keyword evidence="1" id="KW-0812">Transmembrane</keyword>
<proteinExistence type="predicted"/>
<evidence type="ECO:0000313" key="4">
    <source>
        <dbReference type="EMBL" id="EDW46207.1"/>
    </source>
</evidence>
<dbReference type="GeneID" id="6618013"/>
<dbReference type="EMBL" id="CH480832">
    <property type="protein sequence ID" value="EDW46206.1"/>
    <property type="molecule type" value="Genomic_DNA"/>
</dbReference>
<dbReference type="KEGG" id="dse:6618013"/>
<evidence type="ECO:0000313" key="5">
    <source>
        <dbReference type="Proteomes" id="UP000001292"/>
    </source>
</evidence>
<protein>
    <submittedName>
        <fullName evidence="4">GM13354</fullName>
    </submittedName>
    <submittedName>
        <fullName evidence="3">GM13355</fullName>
    </submittedName>
    <submittedName>
        <fullName evidence="2">GM13356</fullName>
    </submittedName>
</protein>
<dbReference type="OrthoDB" id="7968664at2759"/>
<dbReference type="OMA" id="MILSEMI"/>
<dbReference type="KEGG" id="dse:6618012"/>
<evidence type="ECO:0000256" key="1">
    <source>
        <dbReference type="SAM" id="Phobius"/>
    </source>
</evidence>
<dbReference type="AlphaFoldDB" id="B4IEV1"/>
<dbReference type="HOGENOM" id="CLU_112178_1_0_1"/>
<feature type="transmembrane region" description="Helical" evidence="1">
    <location>
        <begin position="40"/>
        <end position="61"/>
    </location>
</feature>
<dbReference type="Proteomes" id="UP000001292">
    <property type="component" value="Unassembled WGS sequence"/>
</dbReference>
<gene>
    <name evidence="2" type="primary">Dsec\GM13356</name>
    <name evidence="4" type="synonym">Dsec\GM13354</name>
    <name evidence="3" type="synonym">Dsec\GM13355</name>
    <name evidence="4" type="ORF">Dsec_GM13354</name>
    <name evidence="3" type="ORF">Dsec_GM13355</name>
    <name evidence="2" type="ORF">Dsec_GM13356</name>
    <name evidence="2" type="ORF">GM13354</name>
    <name evidence="2" type="ORF">GM13355</name>
    <name evidence="2" type="ORF">GM13356</name>
</gene>
<reference evidence="2 5" key="1">
    <citation type="journal article" date="2007" name="Nature">
        <title>Evolution of genes and genomes on the Drosophila phylogeny.</title>
        <authorList>
            <consortium name="Drosophila 12 Genomes Consortium"/>
            <person name="Clark A.G."/>
            <person name="Eisen M.B."/>
            <person name="Smith D.R."/>
            <person name="Bergman C.M."/>
            <person name="Oliver B."/>
            <person name="Markow T.A."/>
            <person name="Kaufman T.C."/>
            <person name="Kellis M."/>
            <person name="Gelbart W."/>
            <person name="Iyer V.N."/>
            <person name="Pollard D.A."/>
            <person name="Sackton T.B."/>
            <person name="Larracuente A.M."/>
            <person name="Singh N.D."/>
            <person name="Abad J.P."/>
            <person name="Abt D.N."/>
            <person name="Adryan B."/>
            <person name="Aguade M."/>
            <person name="Akashi H."/>
            <person name="Anderson W.W."/>
            <person name="Aquadro C.F."/>
            <person name="Ardell D.H."/>
            <person name="Arguello R."/>
            <person name="Artieri C.G."/>
            <person name="Barbash D.A."/>
            <person name="Barker D."/>
            <person name="Barsanti P."/>
            <person name="Batterham P."/>
            <person name="Batzoglou S."/>
            <person name="Begun D."/>
            <person name="Bhutkar A."/>
            <person name="Blanco E."/>
            <person name="Bosak S.A."/>
            <person name="Bradley R.K."/>
            <person name="Brand A.D."/>
            <person name="Brent M.R."/>
            <person name="Brooks A.N."/>
            <person name="Brown R.H."/>
            <person name="Butlin R.K."/>
            <person name="Caggese C."/>
            <person name="Calvi B.R."/>
            <person name="Bernardo de Carvalho A."/>
            <person name="Caspi A."/>
            <person name="Castrezana S."/>
            <person name="Celniker S.E."/>
            <person name="Chang J.L."/>
            <person name="Chapple C."/>
            <person name="Chatterji S."/>
            <person name="Chinwalla A."/>
            <person name="Civetta A."/>
            <person name="Clifton S.W."/>
            <person name="Comeron J.M."/>
            <person name="Costello J.C."/>
            <person name="Coyne J.A."/>
            <person name="Daub J."/>
            <person name="David R.G."/>
            <person name="Delcher A.L."/>
            <person name="Delehaunty K."/>
            <person name="Do C.B."/>
            <person name="Ebling H."/>
            <person name="Edwards K."/>
            <person name="Eickbush T."/>
            <person name="Evans J.D."/>
            <person name="Filipski A."/>
            <person name="Findeiss S."/>
            <person name="Freyhult E."/>
            <person name="Fulton L."/>
            <person name="Fulton R."/>
            <person name="Garcia A.C."/>
            <person name="Gardiner A."/>
            <person name="Garfield D.A."/>
            <person name="Garvin B.E."/>
            <person name="Gibson G."/>
            <person name="Gilbert D."/>
            <person name="Gnerre S."/>
            <person name="Godfrey J."/>
            <person name="Good R."/>
            <person name="Gotea V."/>
            <person name="Gravely B."/>
            <person name="Greenberg A.J."/>
            <person name="Griffiths-Jones S."/>
            <person name="Gross S."/>
            <person name="Guigo R."/>
            <person name="Gustafson E.A."/>
            <person name="Haerty W."/>
            <person name="Hahn M.W."/>
            <person name="Halligan D.L."/>
            <person name="Halpern A.L."/>
            <person name="Halter G.M."/>
            <person name="Han M.V."/>
            <person name="Heger A."/>
            <person name="Hillier L."/>
            <person name="Hinrichs A.S."/>
            <person name="Holmes I."/>
            <person name="Hoskins R.A."/>
            <person name="Hubisz M.J."/>
            <person name="Hultmark D."/>
            <person name="Huntley M.A."/>
            <person name="Jaffe D.B."/>
            <person name="Jagadeeshan S."/>
            <person name="Jeck W.R."/>
            <person name="Johnson J."/>
            <person name="Jones C.D."/>
            <person name="Jordan W.C."/>
            <person name="Karpen G.H."/>
            <person name="Kataoka E."/>
            <person name="Keightley P.D."/>
            <person name="Kheradpour P."/>
            <person name="Kirkness E.F."/>
            <person name="Koerich L.B."/>
            <person name="Kristiansen K."/>
            <person name="Kudrna D."/>
            <person name="Kulathinal R.J."/>
            <person name="Kumar S."/>
            <person name="Kwok R."/>
            <person name="Lander E."/>
            <person name="Langley C.H."/>
            <person name="Lapoint R."/>
            <person name="Lazzaro B.P."/>
            <person name="Lee S.J."/>
            <person name="Levesque L."/>
            <person name="Li R."/>
            <person name="Lin C.F."/>
            <person name="Lin M.F."/>
            <person name="Lindblad-Toh K."/>
            <person name="Llopart A."/>
            <person name="Long M."/>
            <person name="Low L."/>
            <person name="Lozovsky E."/>
            <person name="Lu J."/>
            <person name="Luo M."/>
            <person name="Machado C.A."/>
            <person name="Makalowski W."/>
            <person name="Marzo M."/>
            <person name="Matsuda M."/>
            <person name="Matzkin L."/>
            <person name="McAllister B."/>
            <person name="McBride C.S."/>
            <person name="McKernan B."/>
            <person name="McKernan K."/>
            <person name="Mendez-Lago M."/>
            <person name="Minx P."/>
            <person name="Mollenhauer M.U."/>
            <person name="Montooth K."/>
            <person name="Mount S.M."/>
            <person name="Mu X."/>
            <person name="Myers E."/>
            <person name="Negre B."/>
            <person name="Newfeld S."/>
            <person name="Nielsen R."/>
            <person name="Noor M.A."/>
            <person name="O'Grady P."/>
            <person name="Pachter L."/>
            <person name="Papaceit M."/>
            <person name="Parisi M.J."/>
            <person name="Parisi M."/>
            <person name="Parts L."/>
            <person name="Pedersen J.S."/>
            <person name="Pesole G."/>
            <person name="Phillippy A.M."/>
            <person name="Ponting C.P."/>
            <person name="Pop M."/>
            <person name="Porcelli D."/>
            <person name="Powell J.R."/>
            <person name="Prohaska S."/>
            <person name="Pruitt K."/>
            <person name="Puig M."/>
            <person name="Quesneville H."/>
            <person name="Ram K.R."/>
            <person name="Rand D."/>
            <person name="Rasmussen M.D."/>
            <person name="Reed L.K."/>
            <person name="Reenan R."/>
            <person name="Reily A."/>
            <person name="Remington K.A."/>
            <person name="Rieger T.T."/>
            <person name="Ritchie M.G."/>
            <person name="Robin C."/>
            <person name="Rogers Y.H."/>
            <person name="Rohde C."/>
            <person name="Rozas J."/>
            <person name="Rubenfield M.J."/>
            <person name="Ruiz A."/>
            <person name="Russo S."/>
            <person name="Salzberg S.L."/>
            <person name="Sanchez-Gracia A."/>
            <person name="Saranga D.J."/>
            <person name="Sato H."/>
            <person name="Schaeffer S.W."/>
            <person name="Schatz M.C."/>
            <person name="Schlenke T."/>
            <person name="Schwartz R."/>
            <person name="Segarra C."/>
            <person name="Singh R.S."/>
            <person name="Sirot L."/>
            <person name="Sirota M."/>
            <person name="Sisneros N.B."/>
            <person name="Smith C.D."/>
            <person name="Smith T.F."/>
            <person name="Spieth J."/>
            <person name="Stage D.E."/>
            <person name="Stark A."/>
            <person name="Stephan W."/>
            <person name="Strausberg R.L."/>
            <person name="Strempel S."/>
            <person name="Sturgill D."/>
            <person name="Sutton G."/>
            <person name="Sutton G.G."/>
            <person name="Tao W."/>
            <person name="Teichmann S."/>
            <person name="Tobari Y.N."/>
            <person name="Tomimura Y."/>
            <person name="Tsolas J.M."/>
            <person name="Valente V.L."/>
            <person name="Venter E."/>
            <person name="Venter J.C."/>
            <person name="Vicario S."/>
            <person name="Vieira F.G."/>
            <person name="Vilella A.J."/>
            <person name="Villasante A."/>
            <person name="Walenz B."/>
            <person name="Wang J."/>
            <person name="Wasserman M."/>
            <person name="Watts T."/>
            <person name="Wilson D."/>
            <person name="Wilson R.K."/>
            <person name="Wing R.A."/>
            <person name="Wolfner M.F."/>
            <person name="Wong A."/>
            <person name="Wong G.K."/>
            <person name="Wu C.I."/>
            <person name="Wu G."/>
            <person name="Yamamoto D."/>
            <person name="Yang H.P."/>
            <person name="Yang S.P."/>
            <person name="Yorke J.A."/>
            <person name="Yoshida K."/>
            <person name="Zdobnov E."/>
            <person name="Zhang P."/>
            <person name="Zhang Y."/>
            <person name="Zimin A.V."/>
            <person name="Baldwin J."/>
            <person name="Abdouelleil A."/>
            <person name="Abdulkadir J."/>
            <person name="Abebe A."/>
            <person name="Abera B."/>
            <person name="Abreu J."/>
            <person name="Acer S.C."/>
            <person name="Aftuck L."/>
            <person name="Alexander A."/>
            <person name="An P."/>
            <person name="Anderson E."/>
            <person name="Anderson S."/>
            <person name="Arachi H."/>
            <person name="Azer M."/>
            <person name="Bachantsang P."/>
            <person name="Barry A."/>
            <person name="Bayul T."/>
            <person name="Berlin A."/>
            <person name="Bessette D."/>
            <person name="Bloom T."/>
            <person name="Blye J."/>
            <person name="Boguslavskiy L."/>
            <person name="Bonnet C."/>
            <person name="Boukhgalter B."/>
            <person name="Bourzgui I."/>
            <person name="Brown A."/>
            <person name="Cahill P."/>
            <person name="Channer S."/>
            <person name="Cheshatsang Y."/>
            <person name="Chuda L."/>
            <person name="Citroen M."/>
            <person name="Collymore A."/>
            <person name="Cooke P."/>
            <person name="Costello M."/>
            <person name="D'Aco K."/>
            <person name="Daza R."/>
            <person name="De Haan G."/>
            <person name="DeGray S."/>
            <person name="DeMaso C."/>
            <person name="Dhargay N."/>
            <person name="Dooley K."/>
            <person name="Dooley E."/>
            <person name="Doricent M."/>
            <person name="Dorje P."/>
            <person name="Dorjee K."/>
            <person name="Dupes A."/>
            <person name="Elong R."/>
            <person name="Falk J."/>
            <person name="Farina A."/>
            <person name="Faro S."/>
            <person name="Ferguson D."/>
            <person name="Fisher S."/>
            <person name="Foley C.D."/>
            <person name="Franke A."/>
            <person name="Friedrich D."/>
            <person name="Gadbois L."/>
            <person name="Gearin G."/>
            <person name="Gearin C.R."/>
            <person name="Giannoukos G."/>
            <person name="Goode T."/>
            <person name="Graham J."/>
            <person name="Grandbois E."/>
            <person name="Grewal S."/>
            <person name="Gyaltsen K."/>
            <person name="Hafez N."/>
            <person name="Hagos B."/>
            <person name="Hall J."/>
            <person name="Henson C."/>
            <person name="Hollinger A."/>
            <person name="Honan T."/>
            <person name="Huard M.D."/>
            <person name="Hughes L."/>
            <person name="Hurhula B."/>
            <person name="Husby M.E."/>
            <person name="Kamat A."/>
            <person name="Kanga B."/>
            <person name="Kashin S."/>
            <person name="Khazanovich D."/>
            <person name="Kisner P."/>
            <person name="Lance K."/>
            <person name="Lara M."/>
            <person name="Lee W."/>
            <person name="Lennon N."/>
            <person name="Letendre F."/>
            <person name="LeVine R."/>
            <person name="Lipovsky A."/>
            <person name="Liu X."/>
            <person name="Liu J."/>
            <person name="Liu S."/>
            <person name="Lokyitsang T."/>
            <person name="Lokyitsang Y."/>
            <person name="Lubonja R."/>
            <person name="Lui A."/>
            <person name="MacDonald P."/>
            <person name="Magnisalis V."/>
            <person name="Maru K."/>
            <person name="Matthews C."/>
            <person name="McCusker W."/>
            <person name="McDonough S."/>
            <person name="Mehta T."/>
            <person name="Meldrim J."/>
            <person name="Meneus L."/>
            <person name="Mihai O."/>
            <person name="Mihalev A."/>
            <person name="Mihova T."/>
            <person name="Mittelman R."/>
            <person name="Mlenga V."/>
            <person name="Montmayeur A."/>
            <person name="Mulrain L."/>
            <person name="Navidi A."/>
            <person name="Naylor J."/>
            <person name="Negash T."/>
            <person name="Nguyen T."/>
            <person name="Nguyen N."/>
            <person name="Nicol R."/>
            <person name="Norbu C."/>
            <person name="Norbu N."/>
            <person name="Novod N."/>
            <person name="O'Neill B."/>
            <person name="Osman S."/>
            <person name="Markiewicz E."/>
            <person name="Oyono O.L."/>
            <person name="Patti C."/>
            <person name="Phunkhang P."/>
            <person name="Pierre F."/>
            <person name="Priest M."/>
            <person name="Raghuraman S."/>
            <person name="Rege F."/>
            <person name="Reyes R."/>
            <person name="Rise C."/>
            <person name="Rogov P."/>
            <person name="Ross K."/>
            <person name="Ryan E."/>
            <person name="Settipalli S."/>
            <person name="Shea T."/>
            <person name="Sherpa N."/>
            <person name="Shi L."/>
            <person name="Shih D."/>
            <person name="Sparrow T."/>
            <person name="Spaulding J."/>
            <person name="Stalker J."/>
            <person name="Stange-Thomann N."/>
            <person name="Stavropoulos S."/>
            <person name="Stone C."/>
            <person name="Strader C."/>
            <person name="Tesfaye S."/>
            <person name="Thomson T."/>
            <person name="Thoulutsang Y."/>
            <person name="Thoulutsang D."/>
            <person name="Topham K."/>
            <person name="Topping I."/>
            <person name="Tsamla T."/>
            <person name="Vassiliev H."/>
            <person name="Vo A."/>
            <person name="Wangchuk T."/>
            <person name="Wangdi T."/>
            <person name="Weiand M."/>
            <person name="Wilkinson J."/>
            <person name="Wilson A."/>
            <person name="Yadav S."/>
            <person name="Young G."/>
            <person name="Yu Q."/>
            <person name="Zembek L."/>
            <person name="Zhong D."/>
            <person name="Zimmer A."/>
            <person name="Zwirko Z."/>
            <person name="Jaffe D.B."/>
            <person name="Alvarez P."/>
            <person name="Brockman W."/>
            <person name="Butler J."/>
            <person name="Chin C."/>
            <person name="Gnerre S."/>
            <person name="Grabherr M."/>
            <person name="Kleber M."/>
            <person name="Mauceli E."/>
            <person name="MacCallum I."/>
        </authorList>
    </citation>
    <scope>NUCLEOTIDE SEQUENCE [LARGE SCALE GENOMIC DNA]</scope>
    <source>
        <strain evidence="2">Rob3c</strain>
        <strain evidence="5">Rob3c / Tucson 14021-0248.25</strain>
    </source>
</reference>